<dbReference type="EMBL" id="JTDE01005008">
    <property type="protein sequence ID" value="KAF7252151.1"/>
    <property type="molecule type" value="Genomic_DNA"/>
</dbReference>
<dbReference type="InterPro" id="IPR048735">
    <property type="entry name" value="Slowpoke-like_C"/>
</dbReference>
<keyword evidence="8" id="KW-0406">Ion transport</keyword>
<dbReference type="GO" id="GO:0016020">
    <property type="term" value="C:membrane"/>
    <property type="evidence" value="ECO:0007669"/>
    <property type="project" value="UniProtKB-SubCell"/>
</dbReference>
<keyword evidence="13" id="KW-1185">Reference proteome</keyword>
<keyword evidence="9" id="KW-0472">Membrane</keyword>
<evidence type="ECO:0000256" key="3">
    <source>
        <dbReference type="ARBA" id="ARBA00022538"/>
    </source>
</evidence>
<keyword evidence="2" id="KW-0813">Transport</keyword>
<keyword evidence="4" id="KW-0812">Transmembrane</keyword>
<dbReference type="PANTHER" id="PTHR10027">
    <property type="entry name" value="CALCIUM-ACTIVATED POTASSIUM CHANNEL ALPHA CHAIN"/>
    <property type="match status" value="1"/>
</dbReference>
<dbReference type="InterPro" id="IPR047871">
    <property type="entry name" value="K_chnl_Slo-like"/>
</dbReference>
<sequence>VFFDPTVLTFLETVLLGGPSHEVEKVFAEDGGFFPGLNGQMVSSIPFPCFEFKREKPNTLLCSDSVSATLPSDCSPASPSDNSTHEIENLDFTNAPAGPGVSIIQNSVINSNLIASSPDLRPRSSTVSFAGVVPNQMSRHVTPMLSRHTSLTTNVMVRDNVWTGVRNQTGPHKLVKARSTESDTKVELMRTNDRRSWRPLSTNSFLSYTTSTGNSVKVRLSRLRLFPLTSLGAELNKLMCRSNACLTFRVLFETVLKETGTICIGLYRRVQDDIDEGIEKTNTEASERSGADSQIERYVYTFPESDTRVVPDDLVYCFTAVSDNCE</sequence>
<feature type="domain" description="Ca2+-activated K+ channel Slowpoke-like C-terminal" evidence="11">
    <location>
        <begin position="236"/>
        <end position="318"/>
    </location>
</feature>
<dbReference type="PANTHER" id="PTHR10027:SF10">
    <property type="entry name" value="SLOWPOKE 2, ISOFORM D"/>
    <property type="match status" value="1"/>
</dbReference>
<evidence type="ECO:0000256" key="2">
    <source>
        <dbReference type="ARBA" id="ARBA00022448"/>
    </source>
</evidence>
<evidence type="ECO:0000259" key="11">
    <source>
        <dbReference type="Pfam" id="PF21014"/>
    </source>
</evidence>
<evidence type="ECO:0000256" key="7">
    <source>
        <dbReference type="ARBA" id="ARBA00022989"/>
    </source>
</evidence>
<gene>
    <name evidence="12" type="ORF">EG68_09086</name>
</gene>
<evidence type="ECO:0000256" key="6">
    <source>
        <dbReference type="ARBA" id="ARBA00022958"/>
    </source>
</evidence>
<accession>A0A8S9YM15</accession>
<evidence type="ECO:0000256" key="4">
    <source>
        <dbReference type="ARBA" id="ARBA00022692"/>
    </source>
</evidence>
<evidence type="ECO:0000256" key="1">
    <source>
        <dbReference type="ARBA" id="ARBA00004141"/>
    </source>
</evidence>
<evidence type="ECO:0000256" key="5">
    <source>
        <dbReference type="ARBA" id="ARBA00022826"/>
    </source>
</evidence>
<organism evidence="12 13">
    <name type="scientific">Paragonimus skrjabini miyazakii</name>
    <dbReference type="NCBI Taxonomy" id="59628"/>
    <lineage>
        <taxon>Eukaryota</taxon>
        <taxon>Metazoa</taxon>
        <taxon>Spiralia</taxon>
        <taxon>Lophotrochozoa</taxon>
        <taxon>Platyhelminthes</taxon>
        <taxon>Trematoda</taxon>
        <taxon>Digenea</taxon>
        <taxon>Plagiorchiida</taxon>
        <taxon>Troglotremata</taxon>
        <taxon>Troglotrematidae</taxon>
        <taxon>Paragonimus</taxon>
    </lineage>
</organism>
<proteinExistence type="predicted"/>
<keyword evidence="7" id="KW-1133">Transmembrane helix</keyword>
<keyword evidence="6" id="KW-0630">Potassium</keyword>
<dbReference type="Pfam" id="PF21014">
    <property type="entry name" value="Slowpoke_C"/>
    <property type="match status" value="1"/>
</dbReference>
<name>A0A8S9YM15_9TREM</name>
<protein>
    <recommendedName>
        <fullName evidence="11">Ca2+-activated K+ channel Slowpoke-like C-terminal domain-containing protein</fullName>
    </recommendedName>
</protein>
<keyword evidence="10" id="KW-0407">Ion channel</keyword>
<keyword evidence="5" id="KW-0631">Potassium channel</keyword>
<evidence type="ECO:0000313" key="13">
    <source>
        <dbReference type="Proteomes" id="UP000822476"/>
    </source>
</evidence>
<evidence type="ECO:0000256" key="9">
    <source>
        <dbReference type="ARBA" id="ARBA00023136"/>
    </source>
</evidence>
<comment type="caution">
    <text evidence="12">The sequence shown here is derived from an EMBL/GenBank/DDBJ whole genome shotgun (WGS) entry which is preliminary data.</text>
</comment>
<evidence type="ECO:0000313" key="12">
    <source>
        <dbReference type="EMBL" id="KAF7252151.1"/>
    </source>
</evidence>
<evidence type="ECO:0000256" key="8">
    <source>
        <dbReference type="ARBA" id="ARBA00023065"/>
    </source>
</evidence>
<feature type="non-terminal residue" evidence="12">
    <location>
        <position position="326"/>
    </location>
</feature>
<evidence type="ECO:0000256" key="10">
    <source>
        <dbReference type="ARBA" id="ARBA00023303"/>
    </source>
</evidence>
<dbReference type="GO" id="GO:0005267">
    <property type="term" value="F:potassium channel activity"/>
    <property type="evidence" value="ECO:0007669"/>
    <property type="project" value="UniProtKB-KW"/>
</dbReference>
<reference evidence="12" key="1">
    <citation type="submission" date="2019-07" db="EMBL/GenBank/DDBJ databases">
        <title>Annotation for the trematode Paragonimus miyazaki's.</title>
        <authorList>
            <person name="Choi Y.-J."/>
        </authorList>
    </citation>
    <scope>NUCLEOTIDE SEQUENCE</scope>
    <source>
        <strain evidence="12">Japan</strain>
    </source>
</reference>
<dbReference type="AlphaFoldDB" id="A0A8S9YM15"/>
<comment type="subcellular location">
    <subcellularLocation>
        <location evidence="1">Membrane</location>
        <topology evidence="1">Multi-pass membrane protein</topology>
    </subcellularLocation>
</comment>
<dbReference type="OrthoDB" id="10035564at2759"/>
<dbReference type="Proteomes" id="UP000822476">
    <property type="component" value="Unassembled WGS sequence"/>
</dbReference>
<keyword evidence="3" id="KW-0633">Potassium transport</keyword>